<protein>
    <submittedName>
        <fullName evidence="2">Uncharacterized protein</fullName>
    </submittedName>
</protein>
<comment type="caution">
    <text evidence="2">The sequence shown here is derived from an EMBL/GenBank/DDBJ whole genome shotgun (WGS) entry which is preliminary data.</text>
</comment>
<dbReference type="Proteomes" id="UP000191691">
    <property type="component" value="Unassembled WGS sequence"/>
</dbReference>
<organism evidence="2 3">
    <name type="scientific">Penicillium nalgiovense</name>
    <dbReference type="NCBI Taxonomy" id="60175"/>
    <lineage>
        <taxon>Eukaryota</taxon>
        <taxon>Fungi</taxon>
        <taxon>Dikarya</taxon>
        <taxon>Ascomycota</taxon>
        <taxon>Pezizomycotina</taxon>
        <taxon>Eurotiomycetes</taxon>
        <taxon>Eurotiomycetidae</taxon>
        <taxon>Eurotiales</taxon>
        <taxon>Aspergillaceae</taxon>
        <taxon>Penicillium</taxon>
    </lineage>
</organism>
<dbReference type="EMBL" id="MOOB01000015">
    <property type="protein sequence ID" value="OQE88950.1"/>
    <property type="molecule type" value="Genomic_DNA"/>
</dbReference>
<keyword evidence="3" id="KW-1185">Reference proteome</keyword>
<dbReference type="AlphaFoldDB" id="A0A1V6YNC2"/>
<evidence type="ECO:0000313" key="2">
    <source>
        <dbReference type="EMBL" id="OQE88950.1"/>
    </source>
</evidence>
<name>A0A1V6YNC2_PENNA</name>
<feature type="region of interest" description="Disordered" evidence="1">
    <location>
        <begin position="1"/>
        <end position="64"/>
    </location>
</feature>
<evidence type="ECO:0000256" key="1">
    <source>
        <dbReference type="SAM" id="MobiDB-lite"/>
    </source>
</evidence>
<reference evidence="3" key="1">
    <citation type="journal article" date="2017" name="Nat. Microbiol.">
        <title>Global analysis of biosynthetic gene clusters reveals vast potential of secondary metabolite production in Penicillium species.</title>
        <authorList>
            <person name="Nielsen J.C."/>
            <person name="Grijseels S."/>
            <person name="Prigent S."/>
            <person name="Ji B."/>
            <person name="Dainat J."/>
            <person name="Nielsen K.F."/>
            <person name="Frisvad J.C."/>
            <person name="Workman M."/>
            <person name="Nielsen J."/>
        </authorList>
    </citation>
    <scope>NUCLEOTIDE SEQUENCE [LARGE SCALE GENOMIC DNA]</scope>
    <source>
        <strain evidence="3">IBT 13039</strain>
    </source>
</reference>
<feature type="compositionally biased region" description="Polar residues" evidence="1">
    <location>
        <begin position="1"/>
        <end position="10"/>
    </location>
</feature>
<accession>A0A1V6YNC2</accession>
<proteinExistence type="predicted"/>
<feature type="region of interest" description="Disordered" evidence="1">
    <location>
        <begin position="83"/>
        <end position="111"/>
    </location>
</feature>
<evidence type="ECO:0000313" key="3">
    <source>
        <dbReference type="Proteomes" id="UP000191691"/>
    </source>
</evidence>
<gene>
    <name evidence="2" type="ORF">PENNAL_c0015G01106</name>
</gene>
<feature type="compositionally biased region" description="Polar residues" evidence="1">
    <location>
        <begin position="22"/>
        <end position="32"/>
    </location>
</feature>
<sequence>MSTATSSVPTTHEAAGPLQDPTKPTSWVTQAQDARKTPLLFSKERKRRARRAAEAAAKAPPPSTEVKNLWAIAHKAYEKVAAASKRQCADPGSGEATTGRRPSMDRVTAAP</sequence>